<gene>
    <name evidence="2" type="ORF">CGOC_LOCUS11171</name>
</gene>
<protein>
    <submittedName>
        <fullName evidence="2">Uncharacterized protein</fullName>
    </submittedName>
</protein>
<sequence>MAVPIPTTLAHSAPVDPDQEPHSSNTSNVAVVPPMEQCSRESTLTRRSAAYSERRSSTAVYDEQIAERKRLEAEEAERERYEEMEIRRIKEEKARREAEKERKQKEEEQYREQVNSAYYYSVMN</sequence>
<feature type="region of interest" description="Disordered" evidence="1">
    <location>
        <begin position="90"/>
        <end position="111"/>
    </location>
</feature>
<name>A0A3P7N359_CYLGO</name>
<dbReference type="EMBL" id="UYRV01114833">
    <property type="protein sequence ID" value="VDN29137.1"/>
    <property type="molecule type" value="Genomic_DNA"/>
</dbReference>
<evidence type="ECO:0000313" key="3">
    <source>
        <dbReference type="Proteomes" id="UP000271889"/>
    </source>
</evidence>
<evidence type="ECO:0000256" key="1">
    <source>
        <dbReference type="SAM" id="MobiDB-lite"/>
    </source>
</evidence>
<keyword evidence="3" id="KW-1185">Reference proteome</keyword>
<dbReference type="AlphaFoldDB" id="A0A3P7N359"/>
<organism evidence="2 3">
    <name type="scientific">Cylicostephanus goldi</name>
    <name type="common">Nematode worm</name>
    <dbReference type="NCBI Taxonomy" id="71465"/>
    <lineage>
        <taxon>Eukaryota</taxon>
        <taxon>Metazoa</taxon>
        <taxon>Ecdysozoa</taxon>
        <taxon>Nematoda</taxon>
        <taxon>Chromadorea</taxon>
        <taxon>Rhabditida</taxon>
        <taxon>Rhabditina</taxon>
        <taxon>Rhabditomorpha</taxon>
        <taxon>Strongyloidea</taxon>
        <taxon>Strongylidae</taxon>
        <taxon>Cylicostephanus</taxon>
    </lineage>
</organism>
<accession>A0A3P7N359</accession>
<evidence type="ECO:0000313" key="2">
    <source>
        <dbReference type="EMBL" id="VDN29137.1"/>
    </source>
</evidence>
<proteinExistence type="predicted"/>
<feature type="region of interest" description="Disordered" evidence="1">
    <location>
        <begin position="1"/>
        <end position="61"/>
    </location>
</feature>
<reference evidence="2 3" key="1">
    <citation type="submission" date="2018-11" db="EMBL/GenBank/DDBJ databases">
        <authorList>
            <consortium name="Pathogen Informatics"/>
        </authorList>
    </citation>
    <scope>NUCLEOTIDE SEQUENCE [LARGE SCALE GENOMIC DNA]</scope>
</reference>
<dbReference type="Proteomes" id="UP000271889">
    <property type="component" value="Unassembled WGS sequence"/>
</dbReference>